<dbReference type="Proteomes" id="UP000012160">
    <property type="component" value="Unassembled WGS sequence"/>
</dbReference>
<name>M6UKA4_9LEPT</name>
<accession>M6UKA4</accession>
<organism evidence="1 2">
    <name type="scientific">Leptospira santarosai str. ZUN179</name>
    <dbReference type="NCBI Taxonomy" id="1049985"/>
    <lineage>
        <taxon>Bacteria</taxon>
        <taxon>Pseudomonadati</taxon>
        <taxon>Spirochaetota</taxon>
        <taxon>Spirochaetia</taxon>
        <taxon>Leptospirales</taxon>
        <taxon>Leptospiraceae</taxon>
        <taxon>Leptospira</taxon>
    </lineage>
</organism>
<evidence type="ECO:0000313" key="1">
    <source>
        <dbReference type="EMBL" id="EMO45537.1"/>
    </source>
</evidence>
<evidence type="ECO:0000313" key="2">
    <source>
        <dbReference type="Proteomes" id="UP000012160"/>
    </source>
</evidence>
<reference evidence="1 2" key="1">
    <citation type="submission" date="2013-01" db="EMBL/GenBank/DDBJ databases">
        <authorList>
            <person name="Harkins D.M."/>
            <person name="Durkin A.S."/>
            <person name="Brinkac L.M."/>
            <person name="Haft D.H."/>
            <person name="Selengut J.D."/>
            <person name="Sanka R."/>
            <person name="DePew J."/>
            <person name="Purushe J."/>
            <person name="Matthias M.A."/>
            <person name="Vinetz J.M."/>
            <person name="Sutton G.G."/>
            <person name="Nierman W.C."/>
            <person name="Fouts D.E."/>
        </authorList>
    </citation>
    <scope>NUCLEOTIDE SEQUENCE [LARGE SCALE GENOMIC DNA]</scope>
    <source>
        <strain evidence="1 2">ZUN179</strain>
    </source>
</reference>
<dbReference type="AlphaFoldDB" id="M6UKA4"/>
<protein>
    <submittedName>
        <fullName evidence="1">Uncharacterized protein</fullName>
    </submittedName>
</protein>
<proteinExistence type="predicted"/>
<dbReference type="EMBL" id="AHOQ02000030">
    <property type="protein sequence ID" value="EMO45537.1"/>
    <property type="molecule type" value="Genomic_DNA"/>
</dbReference>
<sequence>MIPYILLFFRCLCKIAREFRMLDFARFIGFFLCHAIWSVSDGEMLIPFRGDQTPTDRNLTRYTGDNQEMVTQLERELQSPTADVVFRVMCYDGFFTNQGVRRDSIYARACHYLSGGTSEVFMIVPYLPAHPTPTDFKVFRPKYISMPTTTDIGPFTEALWEGIFAHQQGATVWNTHMDQSE</sequence>
<comment type="caution">
    <text evidence="1">The sequence shown here is derived from an EMBL/GenBank/DDBJ whole genome shotgun (WGS) entry which is preliminary data.</text>
</comment>
<gene>
    <name evidence="1" type="ORF">LEP1GSC187_3123</name>
</gene>